<dbReference type="Pfam" id="PF21485">
    <property type="entry name" value="IF5A-like_N"/>
    <property type="match status" value="1"/>
</dbReference>
<protein>
    <recommendedName>
        <fullName evidence="4">Eukaryotic translation initiation factor 5A</fullName>
        <shortName evidence="4">eIF-5A</shortName>
    </recommendedName>
</protein>
<dbReference type="InterPro" id="IPR008991">
    <property type="entry name" value="Translation_prot_SH3-like_sf"/>
</dbReference>
<dbReference type="InterPro" id="IPR012340">
    <property type="entry name" value="NA-bd_OB-fold"/>
</dbReference>
<dbReference type="PANTHER" id="PTHR11673">
    <property type="entry name" value="TRANSLATION INITIATION FACTOR 5A FAMILY MEMBER"/>
    <property type="match status" value="1"/>
</dbReference>
<comment type="caution">
    <text evidence="6">The sequence shown here is derived from an EMBL/GenBank/DDBJ whole genome shotgun (WGS) entry which is preliminary data.</text>
</comment>
<dbReference type="SUPFAM" id="SSF50104">
    <property type="entry name" value="Translation proteins SH3-like domain"/>
    <property type="match status" value="1"/>
</dbReference>
<evidence type="ECO:0000259" key="5">
    <source>
        <dbReference type="SMART" id="SM01376"/>
    </source>
</evidence>
<comment type="function">
    <text evidence="4">Translation factor that promotes translation elongation and termination, particularly upon ribosome stalling at specific amino acid sequence contexts. Binds between the exit (E) and peptidyl (P) site of the ribosome and promotes rescue of stalled ribosome: specifically required for efficient translation of polyproline-containing peptides as well as other motifs that stall the ribosome. Acts as ribosome quality control (RQC) cofactor by joining the RQC complex to facilitate peptidyl transfer during CAT tailing step.</text>
</comment>
<dbReference type="Proteomes" id="UP001162131">
    <property type="component" value="Unassembled WGS sequence"/>
</dbReference>
<dbReference type="Gene3D" id="2.40.50.140">
    <property type="entry name" value="Nucleic acid-binding proteins"/>
    <property type="match status" value="1"/>
</dbReference>
<sequence>MEHEETVDIVASGASETYPSQVGSLKKGGYCVLRGHPVKIMEIATAKVGKHGSAKAKITGIDVFTSNKYEEIHPTSHNIDVPNISRIDYTLVDIARDGFVSLMDEQGNTKEDLKLPEDEEGAKIRDLFENGATVSVTVMKAMGQERIMAGKEI</sequence>
<accession>A0AAU9JFS4</accession>
<dbReference type="Pfam" id="PF01287">
    <property type="entry name" value="eIF-5a"/>
    <property type="match status" value="1"/>
</dbReference>
<dbReference type="InterPro" id="IPR048670">
    <property type="entry name" value="IF5A-like_N"/>
</dbReference>
<dbReference type="FunFam" id="2.40.50.140:FF:000034">
    <property type="entry name" value="Eukaryotic translation initiation factor 5A"/>
    <property type="match status" value="1"/>
</dbReference>
<evidence type="ECO:0000256" key="4">
    <source>
        <dbReference type="RuleBase" id="RU362005"/>
    </source>
</evidence>
<comment type="PTM">
    <text evidence="4">eIF-5A seems to be the only eukaryotic protein to have a hypusine residue which is a post-translational modification of a lysine by the addition of a butylamino group.</text>
</comment>
<dbReference type="GO" id="GO:0003746">
    <property type="term" value="F:translation elongation factor activity"/>
    <property type="evidence" value="ECO:0007669"/>
    <property type="project" value="UniProtKB-UniRule"/>
</dbReference>
<proteinExistence type="inferred from homology"/>
<keyword evidence="3 4" id="KW-0385">Hypusine</keyword>
<dbReference type="GO" id="GO:0045905">
    <property type="term" value="P:positive regulation of translational termination"/>
    <property type="evidence" value="ECO:0007669"/>
    <property type="project" value="UniProtKB-UniRule"/>
</dbReference>
<dbReference type="GO" id="GO:0045901">
    <property type="term" value="P:positive regulation of translational elongation"/>
    <property type="evidence" value="ECO:0007669"/>
    <property type="project" value="UniProtKB-UniRule"/>
</dbReference>
<dbReference type="InterPro" id="IPR001884">
    <property type="entry name" value="IF5A-like"/>
</dbReference>
<dbReference type="GO" id="GO:0043022">
    <property type="term" value="F:ribosome binding"/>
    <property type="evidence" value="ECO:0007669"/>
    <property type="project" value="UniProtKB-UniRule"/>
</dbReference>
<evidence type="ECO:0000256" key="1">
    <source>
        <dbReference type="ARBA" id="ARBA00006016"/>
    </source>
</evidence>
<keyword evidence="7" id="KW-1185">Reference proteome</keyword>
<evidence type="ECO:0000313" key="7">
    <source>
        <dbReference type="Proteomes" id="UP001162131"/>
    </source>
</evidence>
<gene>
    <name evidence="6" type="ORF">BSTOLATCC_MIC36344</name>
</gene>
<comment type="similarity">
    <text evidence="1 4">Belongs to the eIF-5A family.</text>
</comment>
<dbReference type="PIRSF" id="PIRSF003025">
    <property type="entry name" value="eIF5A"/>
    <property type="match status" value="1"/>
</dbReference>
<dbReference type="CDD" id="cd04468">
    <property type="entry name" value="S1_eIF5A"/>
    <property type="match status" value="1"/>
</dbReference>
<dbReference type="FunFam" id="2.30.30.30:FF:000080">
    <property type="entry name" value="Eukaryotic translation initiation factor 5A"/>
    <property type="match status" value="1"/>
</dbReference>
<dbReference type="SUPFAM" id="SSF50249">
    <property type="entry name" value="Nucleic acid-binding proteins"/>
    <property type="match status" value="1"/>
</dbReference>
<dbReference type="NCBIfam" id="TIGR00037">
    <property type="entry name" value="eIF_5A"/>
    <property type="match status" value="1"/>
</dbReference>
<dbReference type="AlphaFoldDB" id="A0AAU9JFS4"/>
<dbReference type="GO" id="GO:0003723">
    <property type="term" value="F:RNA binding"/>
    <property type="evidence" value="ECO:0007669"/>
    <property type="project" value="InterPro"/>
</dbReference>
<dbReference type="SMART" id="SM01376">
    <property type="entry name" value="eIF-5a"/>
    <property type="match status" value="1"/>
</dbReference>
<evidence type="ECO:0000256" key="3">
    <source>
        <dbReference type="ARBA" id="ARBA00023071"/>
    </source>
</evidence>
<dbReference type="InterPro" id="IPR020189">
    <property type="entry name" value="IF5A_C"/>
</dbReference>
<reference evidence="6" key="1">
    <citation type="submission" date="2021-09" db="EMBL/GenBank/DDBJ databases">
        <authorList>
            <consortium name="AG Swart"/>
            <person name="Singh M."/>
            <person name="Singh A."/>
            <person name="Seah K."/>
            <person name="Emmerich C."/>
        </authorList>
    </citation>
    <scope>NUCLEOTIDE SEQUENCE</scope>
    <source>
        <strain evidence="6">ATCC30299</strain>
    </source>
</reference>
<keyword evidence="2 4" id="KW-0648">Protein biosynthesis</keyword>
<dbReference type="EMBL" id="CAJZBQ010000036">
    <property type="protein sequence ID" value="CAG9324558.1"/>
    <property type="molecule type" value="Genomic_DNA"/>
</dbReference>
<dbReference type="InterPro" id="IPR014722">
    <property type="entry name" value="Rib_uL2_dom2"/>
</dbReference>
<evidence type="ECO:0000313" key="6">
    <source>
        <dbReference type="EMBL" id="CAG9324558.1"/>
    </source>
</evidence>
<feature type="domain" description="Translation initiation factor 5A C-terminal" evidence="5">
    <location>
        <begin position="83"/>
        <end position="151"/>
    </location>
</feature>
<dbReference type="Gene3D" id="2.30.30.30">
    <property type="match status" value="1"/>
</dbReference>
<organism evidence="6 7">
    <name type="scientific">Blepharisma stoltei</name>
    <dbReference type="NCBI Taxonomy" id="1481888"/>
    <lineage>
        <taxon>Eukaryota</taxon>
        <taxon>Sar</taxon>
        <taxon>Alveolata</taxon>
        <taxon>Ciliophora</taxon>
        <taxon>Postciliodesmatophora</taxon>
        <taxon>Heterotrichea</taxon>
        <taxon>Heterotrichida</taxon>
        <taxon>Blepharismidae</taxon>
        <taxon>Blepharisma</taxon>
    </lineage>
</organism>
<name>A0AAU9JFS4_9CILI</name>
<evidence type="ECO:0000256" key="2">
    <source>
        <dbReference type="ARBA" id="ARBA00022917"/>
    </source>
</evidence>